<feature type="transmembrane region" description="Helical" evidence="3">
    <location>
        <begin position="1473"/>
        <end position="1495"/>
    </location>
</feature>
<dbReference type="InterPro" id="IPR027417">
    <property type="entry name" value="P-loop_NTPase"/>
</dbReference>
<dbReference type="InterPro" id="IPR002110">
    <property type="entry name" value="Ankyrin_rpt"/>
</dbReference>
<evidence type="ECO:0000256" key="1">
    <source>
        <dbReference type="ARBA" id="ARBA00022737"/>
    </source>
</evidence>
<dbReference type="InterPro" id="IPR056884">
    <property type="entry name" value="NPHP3-like_N"/>
</dbReference>
<sequence>MSTALSLRPNSDDLWSDAVAQLNEELRTIIDFDRLEKQVIVSELLKQANIAIQHCKDKAWTLQRKKSGETVIVRDVLGKVVKWIDHFKQIGDIVVQYNPGHAALPWAGVRFLLEIATKDLRIFASVVENIPSIAELICRSALIEELLLRSLSPTADELRQALVLLYVRVMDYLARARTYFLQRTAKRVLKSLSLATSDLDESFHAIAGAQENVDRCFDLASVQANLERHEELKSILASFQAPLNRWNEQLTKITDDLDTKKRTEVLRWLSAEPYLQHHQQAKEGVLEGTGKWLLSDPVFLKWKGESASSILWLHGIPGSGKTKLVSAVVEETLGAYRDNRGPQSPPPAYFYCSRNPAELGRSDPGEILASIARQLSCLEPGHPLLQPTVAEYRKREREAFADKSLRLQESRDLILQLAKYYPVVIIIIDALDECNPATRCQFLKAMESILRDSSSLVKIFVSSRDDQDIVYKLQEYPNLELSSDRNRGDIAKFVESETNSMIESGAMLRYSTSKEELRQRIIKEVTNGAHGMFRWATLQLQALCDLNSDAAVRERIGRLPPTLENLYQESLEKLDNYQAEADRKYARYALGWLLCARRKLKSDEFLTAVSIAVPSGGRLTKEQVLKLCHNFVIFDQALDIFRFAHLSVREFLEKQAAFASSLTNAWAAEACLLTLIGRADDDSPTHLPSEWKDPLDRNNRMASYANIYWAPHCQAAASQRSRSQLKKLLSDFMLSRITPQSPFFQWTMQLNNLPWDMDFGLRQRLQDCHCTLQPSPMFTACAFDIPEVIQQDNTGLDDDSLRNATDKSCLYIAATYGSCGVLDILVAINSVEITEEVVKAAAGNLGNGKEVMALLLKKRGDDIEITEEVVKAVAGNYGKEVMALLLEKRGDDIEITEEVVKTAARNSRNGKEVMALLLEKRGDDIEITEEVVKTAAGNSRNGKEVMALLLEKRGNDIEITEEVVKTAAGNSRNGKEVMALLLEKRGNDIEITEEVVKAAAGNWGSGKEVMALLLEKRGDDIEITEEVVKAAAGNYGKEVMALLLEKRGDDIEITEEVVKATAGNYGKEVMALLLEKRGDDIVITEEVVKAAAGNWESGKEVMAFLLEKRGDDIEITEEVVKAAAGNWWSGKEVMALLLEKRGDDIEITEEVVKAVAGNYGKEVMALLLEKRGDDIEITEEVVKAAAGNLESGKEVMALLLKKRGDDIEITEEVVKAVAGNSRNGKEVMALLLEKRGDDIEITEEVVKAVAGNEGNGEKIMAFLLCQRLSSIRASIKEEVYLTASACGQLAVLKLLSRHLSHCPIKEEWVATAKFYIAVKDGNVRSIKNFLDEGIYPDTANVRGETPLWISAAKGNTAVVDILLKTWKVNINARSISGRSPIFLPSARGFDRIVTMLIDAGARVDFVDEEGQTAISMARKHGHCRIVDLLDRQESKEEDCRSVDNKEGMSETGRENQLTNNFVERSTTRSCGQVSWALGTVSALALLLFVGLQGLLKN</sequence>
<dbReference type="SUPFAM" id="SSF52540">
    <property type="entry name" value="P-loop containing nucleoside triphosphate hydrolases"/>
    <property type="match status" value="1"/>
</dbReference>
<keyword evidence="3" id="KW-0812">Transmembrane</keyword>
<dbReference type="InterPro" id="IPR036770">
    <property type="entry name" value="Ankyrin_rpt-contain_sf"/>
</dbReference>
<dbReference type="Pfam" id="PF24883">
    <property type="entry name" value="NPHP3_N"/>
    <property type="match status" value="1"/>
</dbReference>
<name>A0AAN6XE66_9PEZI</name>
<dbReference type="Pfam" id="PF23397">
    <property type="entry name" value="DUF7104"/>
    <property type="match status" value="14"/>
</dbReference>
<evidence type="ECO:0000259" key="4">
    <source>
        <dbReference type="Pfam" id="PF22939"/>
    </source>
</evidence>
<dbReference type="Pfam" id="PF22939">
    <property type="entry name" value="WHD_GPIID"/>
    <property type="match status" value="1"/>
</dbReference>
<organism evidence="7 8">
    <name type="scientific">Triangularia verruculosa</name>
    <dbReference type="NCBI Taxonomy" id="2587418"/>
    <lineage>
        <taxon>Eukaryota</taxon>
        <taxon>Fungi</taxon>
        <taxon>Dikarya</taxon>
        <taxon>Ascomycota</taxon>
        <taxon>Pezizomycotina</taxon>
        <taxon>Sordariomycetes</taxon>
        <taxon>Sordariomycetidae</taxon>
        <taxon>Sordariales</taxon>
        <taxon>Podosporaceae</taxon>
        <taxon>Triangularia</taxon>
    </lineage>
</organism>
<protein>
    <submittedName>
        <fullName evidence="7">Uncharacterized protein</fullName>
    </submittedName>
</protein>
<dbReference type="PROSITE" id="PS50088">
    <property type="entry name" value="ANK_REPEAT"/>
    <property type="match status" value="1"/>
</dbReference>
<dbReference type="PANTHER" id="PTHR10039:SF16">
    <property type="entry name" value="GPI INOSITOL-DEACYLASE"/>
    <property type="match status" value="1"/>
</dbReference>
<feature type="domain" description="DUF7708" evidence="5">
    <location>
        <begin position="77"/>
        <end position="221"/>
    </location>
</feature>
<dbReference type="Proteomes" id="UP001303160">
    <property type="component" value="Unassembled WGS sequence"/>
</dbReference>
<reference evidence="7" key="1">
    <citation type="journal article" date="2023" name="Mol. Phylogenet. Evol.">
        <title>Genome-scale phylogeny and comparative genomics of the fungal order Sordariales.</title>
        <authorList>
            <person name="Hensen N."/>
            <person name="Bonometti L."/>
            <person name="Westerberg I."/>
            <person name="Brannstrom I.O."/>
            <person name="Guillou S."/>
            <person name="Cros-Aarteil S."/>
            <person name="Calhoun S."/>
            <person name="Haridas S."/>
            <person name="Kuo A."/>
            <person name="Mondo S."/>
            <person name="Pangilinan J."/>
            <person name="Riley R."/>
            <person name="LaButti K."/>
            <person name="Andreopoulos B."/>
            <person name="Lipzen A."/>
            <person name="Chen C."/>
            <person name="Yan M."/>
            <person name="Daum C."/>
            <person name="Ng V."/>
            <person name="Clum A."/>
            <person name="Steindorff A."/>
            <person name="Ohm R.A."/>
            <person name="Martin F."/>
            <person name="Silar P."/>
            <person name="Natvig D.O."/>
            <person name="Lalanne C."/>
            <person name="Gautier V."/>
            <person name="Ament-Velasquez S.L."/>
            <person name="Kruys A."/>
            <person name="Hutchinson M.I."/>
            <person name="Powell A.J."/>
            <person name="Barry K."/>
            <person name="Miller A.N."/>
            <person name="Grigoriev I.V."/>
            <person name="Debuchy R."/>
            <person name="Gladieux P."/>
            <person name="Hiltunen Thoren M."/>
            <person name="Johannesson H."/>
        </authorList>
    </citation>
    <scope>NUCLEOTIDE SEQUENCE</scope>
    <source>
        <strain evidence="7">CBS 315.58</strain>
    </source>
</reference>
<keyword evidence="3" id="KW-0472">Membrane</keyword>
<dbReference type="InterPro" id="IPR055530">
    <property type="entry name" value="DUF7104"/>
</dbReference>
<keyword evidence="3" id="KW-1133">Transmembrane helix</keyword>
<dbReference type="InterPro" id="IPR056125">
    <property type="entry name" value="DUF7708"/>
</dbReference>
<keyword evidence="1" id="KW-0677">Repeat</keyword>
<feature type="domain" description="Nephrocystin 3-like N-terminal" evidence="6">
    <location>
        <begin position="288"/>
        <end position="464"/>
    </location>
</feature>
<evidence type="ECO:0000313" key="7">
    <source>
        <dbReference type="EMBL" id="KAK4198904.1"/>
    </source>
</evidence>
<dbReference type="InterPro" id="IPR054471">
    <property type="entry name" value="GPIID_WHD"/>
</dbReference>
<gene>
    <name evidence="7" type="ORF">QBC40DRAFT_88606</name>
</gene>
<dbReference type="SUPFAM" id="SSF48403">
    <property type="entry name" value="Ankyrin repeat"/>
    <property type="match status" value="2"/>
</dbReference>
<evidence type="ECO:0000256" key="2">
    <source>
        <dbReference type="PROSITE-ProRule" id="PRU00023"/>
    </source>
</evidence>
<dbReference type="EMBL" id="MU863939">
    <property type="protein sequence ID" value="KAK4198904.1"/>
    <property type="molecule type" value="Genomic_DNA"/>
</dbReference>
<evidence type="ECO:0000256" key="3">
    <source>
        <dbReference type="SAM" id="Phobius"/>
    </source>
</evidence>
<dbReference type="PANTHER" id="PTHR10039">
    <property type="entry name" value="AMELOGENIN"/>
    <property type="match status" value="1"/>
</dbReference>
<feature type="domain" description="GPI inositol-deacylase winged helix" evidence="4">
    <location>
        <begin position="579"/>
        <end position="655"/>
    </location>
</feature>
<dbReference type="Gene3D" id="1.25.40.20">
    <property type="entry name" value="Ankyrin repeat-containing domain"/>
    <property type="match status" value="1"/>
</dbReference>
<comment type="caution">
    <text evidence="7">The sequence shown here is derived from an EMBL/GenBank/DDBJ whole genome shotgun (WGS) entry which is preliminary data.</text>
</comment>
<evidence type="ECO:0000259" key="6">
    <source>
        <dbReference type="Pfam" id="PF24883"/>
    </source>
</evidence>
<feature type="repeat" description="ANK" evidence="2">
    <location>
        <begin position="1376"/>
        <end position="1408"/>
    </location>
</feature>
<dbReference type="Pfam" id="PF24809">
    <property type="entry name" value="DUF7708"/>
    <property type="match status" value="1"/>
</dbReference>
<dbReference type="Gene3D" id="3.40.50.300">
    <property type="entry name" value="P-loop containing nucleotide triphosphate hydrolases"/>
    <property type="match status" value="1"/>
</dbReference>
<evidence type="ECO:0000313" key="8">
    <source>
        <dbReference type="Proteomes" id="UP001303160"/>
    </source>
</evidence>
<keyword evidence="8" id="KW-1185">Reference proteome</keyword>
<dbReference type="Pfam" id="PF12796">
    <property type="entry name" value="Ank_2"/>
    <property type="match status" value="1"/>
</dbReference>
<keyword evidence="2" id="KW-0040">ANK repeat</keyword>
<dbReference type="Gene3D" id="1.20.5.340">
    <property type="match status" value="7"/>
</dbReference>
<reference evidence="7" key="2">
    <citation type="submission" date="2023-05" db="EMBL/GenBank/DDBJ databases">
        <authorList>
            <consortium name="Lawrence Berkeley National Laboratory"/>
            <person name="Steindorff A."/>
            <person name="Hensen N."/>
            <person name="Bonometti L."/>
            <person name="Westerberg I."/>
            <person name="Brannstrom I.O."/>
            <person name="Guillou S."/>
            <person name="Cros-Aarteil S."/>
            <person name="Calhoun S."/>
            <person name="Haridas S."/>
            <person name="Kuo A."/>
            <person name="Mondo S."/>
            <person name="Pangilinan J."/>
            <person name="Riley R."/>
            <person name="Labutti K."/>
            <person name="Andreopoulos B."/>
            <person name="Lipzen A."/>
            <person name="Chen C."/>
            <person name="Yanf M."/>
            <person name="Daum C."/>
            <person name="Ng V."/>
            <person name="Clum A."/>
            <person name="Ohm R."/>
            <person name="Martin F."/>
            <person name="Silar P."/>
            <person name="Natvig D."/>
            <person name="Lalanne C."/>
            <person name="Gautier V."/>
            <person name="Ament-Velasquez S.L."/>
            <person name="Kruys A."/>
            <person name="Hutchinson M.I."/>
            <person name="Powell A.J."/>
            <person name="Barry K."/>
            <person name="Miller A.N."/>
            <person name="Grigoriev I.V."/>
            <person name="Debuchy R."/>
            <person name="Gladieux P."/>
            <person name="Thoren M.H."/>
            <person name="Johannesson H."/>
        </authorList>
    </citation>
    <scope>NUCLEOTIDE SEQUENCE</scope>
    <source>
        <strain evidence="7">CBS 315.58</strain>
    </source>
</reference>
<dbReference type="SMART" id="SM00248">
    <property type="entry name" value="ANK"/>
    <property type="match status" value="4"/>
</dbReference>
<proteinExistence type="predicted"/>
<accession>A0AAN6XE66</accession>
<evidence type="ECO:0000259" key="5">
    <source>
        <dbReference type="Pfam" id="PF24809"/>
    </source>
</evidence>